<name>A0A813QDK0_9BILA</name>
<dbReference type="PANTHER" id="PTHR19384">
    <property type="entry name" value="NITRIC OXIDE SYNTHASE-RELATED"/>
    <property type="match status" value="1"/>
</dbReference>
<proteinExistence type="predicted"/>
<evidence type="ECO:0000256" key="2">
    <source>
        <dbReference type="ARBA" id="ARBA00022630"/>
    </source>
</evidence>
<dbReference type="GO" id="GO:0003958">
    <property type="term" value="F:NADPH-hemoprotein reductase activity"/>
    <property type="evidence" value="ECO:0007669"/>
    <property type="project" value="UniProtKB-EC"/>
</dbReference>
<dbReference type="SUPFAM" id="SSF52343">
    <property type="entry name" value="Ferredoxin reductase-like, C-terminal NADP-linked domain"/>
    <property type="match status" value="1"/>
</dbReference>
<evidence type="ECO:0000313" key="7">
    <source>
        <dbReference type="EMBL" id="CAF1030514.1"/>
    </source>
</evidence>
<dbReference type="GO" id="GO:0005829">
    <property type="term" value="C:cytosol"/>
    <property type="evidence" value="ECO:0007669"/>
    <property type="project" value="TreeGrafter"/>
</dbReference>
<reference evidence="6" key="1">
    <citation type="submission" date="2021-02" db="EMBL/GenBank/DDBJ databases">
        <authorList>
            <person name="Nowell W R."/>
        </authorList>
    </citation>
    <scope>NUCLEOTIDE SEQUENCE</scope>
</reference>
<keyword evidence="2" id="KW-0285">Flavoprotein</keyword>
<evidence type="ECO:0000313" key="6">
    <source>
        <dbReference type="EMBL" id="CAF0765813.1"/>
    </source>
</evidence>
<comment type="caution">
    <text evidence="6">The sequence shown here is derived from an EMBL/GenBank/DDBJ whole genome shotgun (WGS) entry which is preliminary data.</text>
</comment>
<dbReference type="Proteomes" id="UP000663832">
    <property type="component" value="Unassembled WGS sequence"/>
</dbReference>
<dbReference type="InterPro" id="IPR039261">
    <property type="entry name" value="FNR_nucleotide-bd"/>
</dbReference>
<organism evidence="6 9">
    <name type="scientific">Adineta steineri</name>
    <dbReference type="NCBI Taxonomy" id="433720"/>
    <lineage>
        <taxon>Eukaryota</taxon>
        <taxon>Metazoa</taxon>
        <taxon>Spiralia</taxon>
        <taxon>Gnathifera</taxon>
        <taxon>Rotifera</taxon>
        <taxon>Eurotatoria</taxon>
        <taxon>Bdelloidea</taxon>
        <taxon>Adinetida</taxon>
        <taxon>Adinetidae</taxon>
        <taxon>Adineta</taxon>
    </lineage>
</organism>
<evidence type="ECO:0000256" key="3">
    <source>
        <dbReference type="ARBA" id="ARBA00022827"/>
    </source>
</evidence>
<evidence type="ECO:0000313" key="9">
    <source>
        <dbReference type="Proteomes" id="UP000663877"/>
    </source>
</evidence>
<dbReference type="EC" id="1.6.2.4" evidence="4"/>
<evidence type="ECO:0000256" key="4">
    <source>
        <dbReference type="ARBA" id="ARBA00023797"/>
    </source>
</evidence>
<dbReference type="GO" id="GO:0010181">
    <property type="term" value="F:FMN binding"/>
    <property type="evidence" value="ECO:0007669"/>
    <property type="project" value="TreeGrafter"/>
</dbReference>
<keyword evidence="3" id="KW-0274">FAD</keyword>
<dbReference type="PANTHER" id="PTHR19384:SF17">
    <property type="entry name" value="NADPH--CYTOCHROME P450 REDUCTASE"/>
    <property type="match status" value="1"/>
</dbReference>
<comment type="cofactor">
    <cofactor evidence="1">
        <name>FAD</name>
        <dbReference type="ChEBI" id="CHEBI:57692"/>
    </cofactor>
</comment>
<dbReference type="Pfam" id="PF00175">
    <property type="entry name" value="NAD_binding_1"/>
    <property type="match status" value="1"/>
</dbReference>
<accession>A0A813QDK0</accession>
<dbReference type="OrthoDB" id="1688044at2759"/>
<dbReference type="InterPro" id="IPR001709">
    <property type="entry name" value="Flavoprot_Pyr_Nucl_cyt_Rdtase"/>
</dbReference>
<dbReference type="Proteomes" id="UP000663877">
    <property type="component" value="Unassembled WGS sequence"/>
</dbReference>
<dbReference type="InterPro" id="IPR001433">
    <property type="entry name" value="OxRdtase_FAD/NAD-bd"/>
</dbReference>
<dbReference type="GO" id="GO:0050660">
    <property type="term" value="F:flavin adenine dinucleotide binding"/>
    <property type="evidence" value="ECO:0007669"/>
    <property type="project" value="TreeGrafter"/>
</dbReference>
<keyword evidence="8" id="KW-1185">Reference proteome</keyword>
<gene>
    <name evidence="6" type="ORF">BJG266_LOCUS3279</name>
    <name evidence="7" type="ORF">QVE165_LOCUS16512</name>
</gene>
<sequence>MTPRGVVRKGICSNYLQQTLPKLSPDGKLIQSTFPRKPSQVRLFISPNPHFRLPGQDSLSINMTREMLSGGDAYLPLNSSLLMFAVGSGIAPFRAFWEELEFLERSQGNVQVERVLFMGCRSSSDFLYAKELQSLTSQRGRGNKLLTAVIPVYSRENVVVKRYIQDVMLDYEDMIYSILNDDNAFVYMCGSTRSCQGIESTLASILQSCGEDDLTFIQATNRIKEYKEFGRIKQDMFG</sequence>
<evidence type="ECO:0000256" key="1">
    <source>
        <dbReference type="ARBA" id="ARBA00001974"/>
    </source>
</evidence>
<evidence type="ECO:0000259" key="5">
    <source>
        <dbReference type="Pfam" id="PF00175"/>
    </source>
</evidence>
<feature type="domain" description="Oxidoreductase FAD/NAD(P)-binding" evidence="5">
    <location>
        <begin position="83"/>
        <end position="192"/>
    </location>
</feature>
<dbReference type="EMBL" id="CAJNOI010000007">
    <property type="protein sequence ID" value="CAF0765813.1"/>
    <property type="molecule type" value="Genomic_DNA"/>
</dbReference>
<dbReference type="AlphaFoldDB" id="A0A813QDK0"/>
<protein>
    <recommendedName>
        <fullName evidence="4">NADPH--hemoprotein reductase</fullName>
        <ecNumber evidence="4">1.6.2.4</ecNumber>
    </recommendedName>
</protein>
<dbReference type="EMBL" id="CAJNOM010000093">
    <property type="protein sequence ID" value="CAF1030514.1"/>
    <property type="molecule type" value="Genomic_DNA"/>
</dbReference>
<dbReference type="PRINTS" id="PR00371">
    <property type="entry name" value="FPNCR"/>
</dbReference>
<dbReference type="Gene3D" id="3.40.50.80">
    <property type="entry name" value="Nucleotide-binding domain of ferredoxin-NADP reductase (FNR) module"/>
    <property type="match status" value="1"/>
</dbReference>
<evidence type="ECO:0000313" key="8">
    <source>
        <dbReference type="Proteomes" id="UP000663832"/>
    </source>
</evidence>